<dbReference type="SMART" id="SM00331">
    <property type="entry name" value="PP2C_SIG"/>
    <property type="match status" value="1"/>
</dbReference>
<dbReference type="InterPro" id="IPR001932">
    <property type="entry name" value="PPM-type_phosphatase-like_dom"/>
</dbReference>
<feature type="domain" description="PPM-type phosphatase" evidence="2">
    <location>
        <begin position="188"/>
        <end position="407"/>
    </location>
</feature>
<name>A0A1M5MEV3_9BACT</name>
<dbReference type="InterPro" id="IPR052016">
    <property type="entry name" value="Bact_Sigma-Reg"/>
</dbReference>
<dbReference type="EMBL" id="FQWQ01000001">
    <property type="protein sequence ID" value="SHG75243.1"/>
    <property type="molecule type" value="Genomic_DNA"/>
</dbReference>
<dbReference type="Pfam" id="PF07228">
    <property type="entry name" value="SpoIIE"/>
    <property type="match status" value="1"/>
</dbReference>
<keyword evidence="4" id="KW-1185">Reference proteome</keyword>
<protein>
    <submittedName>
        <fullName evidence="3">Sigma-B regulation protein RsbU (Phosphoserine phosphatase)</fullName>
    </submittedName>
</protein>
<gene>
    <name evidence="3" type="ORF">SAMN04488109_1686</name>
</gene>
<evidence type="ECO:0000313" key="4">
    <source>
        <dbReference type="Proteomes" id="UP000184212"/>
    </source>
</evidence>
<evidence type="ECO:0000256" key="1">
    <source>
        <dbReference type="ARBA" id="ARBA00022801"/>
    </source>
</evidence>
<sequence>MTEQTLKAKFEIKELELNALLEITQAINSNLSEESLYKIYNFTLRSNLNIQKLALFVLDDEWSCKVSFGTKKHFHKANLLPAFKTIQDITHLREFEQCDFTVFDIIIPVTHKSTTLALVFVGGLEMDDQSYENEDGIKFIQALSNIIIVAIENKKLVRKQLEQESFRKELEIASDVQQFLFPDKLPNTDRLKVEASYLPHDMVGGDYYDYIPINKNQFLICVADVSGKGIPAALMMSNFQASLRTLLRQTPNLTDIIEALNFQVLENTKGEKFITFFAAIYDLRLKTMVYVNAGHNPPILIDKKNGLRLLEDGSTVLGAMHPLPFLNEGFVTDLDDFLLFCYTDGLTETRSEQGVEFGVEALLDYFSQELTYTKELKTIHQDIIVALDNFKGKNGYNDDITILSCRVGG</sequence>
<dbReference type="PANTHER" id="PTHR43156:SF2">
    <property type="entry name" value="STAGE II SPORULATION PROTEIN E"/>
    <property type="match status" value="1"/>
</dbReference>
<dbReference type="PANTHER" id="PTHR43156">
    <property type="entry name" value="STAGE II SPORULATION PROTEIN E-RELATED"/>
    <property type="match status" value="1"/>
</dbReference>
<evidence type="ECO:0000313" key="3">
    <source>
        <dbReference type="EMBL" id="SHG75243.1"/>
    </source>
</evidence>
<keyword evidence="1" id="KW-0378">Hydrolase</keyword>
<dbReference type="SUPFAM" id="SSF81606">
    <property type="entry name" value="PP2C-like"/>
    <property type="match status" value="1"/>
</dbReference>
<proteinExistence type="predicted"/>
<evidence type="ECO:0000259" key="2">
    <source>
        <dbReference type="SMART" id="SM00331"/>
    </source>
</evidence>
<organism evidence="3 4">
    <name type="scientific">Chryseolinea serpens</name>
    <dbReference type="NCBI Taxonomy" id="947013"/>
    <lineage>
        <taxon>Bacteria</taxon>
        <taxon>Pseudomonadati</taxon>
        <taxon>Bacteroidota</taxon>
        <taxon>Cytophagia</taxon>
        <taxon>Cytophagales</taxon>
        <taxon>Fulvivirgaceae</taxon>
        <taxon>Chryseolinea</taxon>
    </lineage>
</organism>
<dbReference type="RefSeq" id="WP_073132717.1">
    <property type="nucleotide sequence ID" value="NZ_FQWQ01000001.1"/>
</dbReference>
<dbReference type="SUPFAM" id="SSF55781">
    <property type="entry name" value="GAF domain-like"/>
    <property type="match status" value="1"/>
</dbReference>
<dbReference type="OrthoDB" id="9763484at2"/>
<dbReference type="Gene3D" id="3.60.40.10">
    <property type="entry name" value="PPM-type phosphatase domain"/>
    <property type="match status" value="1"/>
</dbReference>
<dbReference type="STRING" id="947013.SAMN04488109_1686"/>
<dbReference type="AlphaFoldDB" id="A0A1M5MEV3"/>
<dbReference type="Proteomes" id="UP000184212">
    <property type="component" value="Unassembled WGS sequence"/>
</dbReference>
<reference evidence="3 4" key="1">
    <citation type="submission" date="2016-11" db="EMBL/GenBank/DDBJ databases">
        <authorList>
            <person name="Jaros S."/>
            <person name="Januszkiewicz K."/>
            <person name="Wedrychowicz H."/>
        </authorList>
    </citation>
    <scope>NUCLEOTIDE SEQUENCE [LARGE SCALE GENOMIC DNA]</scope>
    <source>
        <strain evidence="3 4">DSM 24574</strain>
    </source>
</reference>
<dbReference type="GO" id="GO:0016791">
    <property type="term" value="F:phosphatase activity"/>
    <property type="evidence" value="ECO:0007669"/>
    <property type="project" value="TreeGrafter"/>
</dbReference>
<accession>A0A1M5MEV3</accession>
<dbReference type="InterPro" id="IPR036457">
    <property type="entry name" value="PPM-type-like_dom_sf"/>
</dbReference>